<gene>
    <name evidence="1" type="ORF">ACFOSV_14735</name>
</gene>
<dbReference type="EMBL" id="JBHRZS010000007">
    <property type="protein sequence ID" value="MFC3881447.1"/>
    <property type="molecule type" value="Genomic_DNA"/>
</dbReference>
<evidence type="ECO:0000313" key="1">
    <source>
        <dbReference type="EMBL" id="MFC3881447.1"/>
    </source>
</evidence>
<dbReference type="SUPFAM" id="SSF51556">
    <property type="entry name" value="Metallo-dependent hydrolases"/>
    <property type="match status" value="1"/>
</dbReference>
<reference evidence="2" key="1">
    <citation type="journal article" date="2019" name="Int. J. Syst. Evol. Microbiol.">
        <title>The Global Catalogue of Microorganisms (GCM) 10K type strain sequencing project: providing services to taxonomists for standard genome sequencing and annotation.</title>
        <authorList>
            <consortium name="The Broad Institute Genomics Platform"/>
            <consortium name="The Broad Institute Genome Sequencing Center for Infectious Disease"/>
            <person name="Wu L."/>
            <person name="Ma J."/>
        </authorList>
    </citation>
    <scope>NUCLEOTIDE SEQUENCE [LARGE SCALE GENOMIC DNA]</scope>
    <source>
        <strain evidence="2">CCUG 60523</strain>
    </source>
</reference>
<name>A0ABV8ATW3_9BACT</name>
<sequence length="552" mass="63974">MKFSDLHTHNHMRAHFWMQENPKRFQRKNSFTPWTVIAGNRRGYLKGKMGASYSQADLVKAWNANVRLTFNSLYPLERQFVRGFKVTPGKDKWYRFLISFATTHKLPLRDFIQTAYMRIPDEAVDYFQSDNYDYWDSLNREMRFVTQESGTRIKKNEIFTPGVFRRVFESEKKRRAIAHLENDAKDAQYFIPQNKTELQKSLGDDQEITMVITVEGAHAFGTDRASIDSISDRIKEVKEKWPVTVFFVTFAHHFDNKLCGHAHSIPDVGKLLLDQRINRNKGFKKEGMRIARELLGLNESLERDPGLGYRILLDVKHMSAQSRKDYYQEIILKCFEKGDIIPVIGSHCGYSGRKTLDEHIALQDSERDDYCELCGDESHLKKLSKKEQKDFIAKQKSGKFNSWNINLCDEDIEVIVKTKGLFGLSFDQRILGIKSSDTDQRNGIELLWDNIDAIAKSAYANKNLTDEEKANVWNCLTIGTDFEGLIDPPNPYPSVLEFPLFAGNLIFTIEQARKVKNAKHLSHLKSRKDVEQLVEDFCYNNAESFVSKNFPR</sequence>
<protein>
    <recommendedName>
        <fullName evidence="3">Membrane dipeptidase (Peptidase family M19)</fullName>
    </recommendedName>
</protein>
<dbReference type="InterPro" id="IPR032466">
    <property type="entry name" value="Metal_Hydrolase"/>
</dbReference>
<evidence type="ECO:0000313" key="2">
    <source>
        <dbReference type="Proteomes" id="UP001595805"/>
    </source>
</evidence>
<keyword evidence="2" id="KW-1185">Reference proteome</keyword>
<accession>A0ABV8ATW3</accession>
<proteinExistence type="predicted"/>
<dbReference type="Proteomes" id="UP001595805">
    <property type="component" value="Unassembled WGS sequence"/>
</dbReference>
<organism evidence="1 2">
    <name type="scientific">Algoriphagus namhaensis</name>
    <dbReference type="NCBI Taxonomy" id="915353"/>
    <lineage>
        <taxon>Bacteria</taxon>
        <taxon>Pseudomonadati</taxon>
        <taxon>Bacteroidota</taxon>
        <taxon>Cytophagia</taxon>
        <taxon>Cytophagales</taxon>
        <taxon>Cyclobacteriaceae</taxon>
        <taxon>Algoriphagus</taxon>
    </lineage>
</organism>
<evidence type="ECO:0008006" key="3">
    <source>
        <dbReference type="Google" id="ProtNLM"/>
    </source>
</evidence>
<comment type="caution">
    <text evidence="1">The sequence shown here is derived from an EMBL/GenBank/DDBJ whole genome shotgun (WGS) entry which is preliminary data.</text>
</comment>
<dbReference type="RefSeq" id="WP_377906791.1">
    <property type="nucleotide sequence ID" value="NZ_JBHRZS010000007.1"/>
</dbReference>
<dbReference type="Gene3D" id="3.20.20.140">
    <property type="entry name" value="Metal-dependent hydrolases"/>
    <property type="match status" value="1"/>
</dbReference>